<accession>A0ABQ9XTR1</accession>
<evidence type="ECO:0000313" key="2">
    <source>
        <dbReference type="Proteomes" id="UP001281761"/>
    </source>
</evidence>
<sequence>MLKSTQTIPLTGTILCQPTDLDWKNPFLTFKTIEEFFVSFVQLESLNVTVADSYQPQIDFSASLETDFSFDCLYKCFLRRFEREDFAVLSFSKEAGPPFKIYGMPDTVPGECIDRILSLDLQVQRSDRDSIDAIRTQLKEFAILLRSNLHIPPKLYKYLVLTHHLKPTPIVILSNNSDPTTTLDISMF</sequence>
<organism evidence="1 2">
    <name type="scientific">Blattamonas nauphoetae</name>
    <dbReference type="NCBI Taxonomy" id="2049346"/>
    <lineage>
        <taxon>Eukaryota</taxon>
        <taxon>Metamonada</taxon>
        <taxon>Preaxostyla</taxon>
        <taxon>Oxymonadida</taxon>
        <taxon>Blattamonas</taxon>
    </lineage>
</organism>
<name>A0ABQ9XTR1_9EUKA</name>
<comment type="caution">
    <text evidence="1">The sequence shown here is derived from an EMBL/GenBank/DDBJ whole genome shotgun (WGS) entry which is preliminary data.</text>
</comment>
<dbReference type="Proteomes" id="UP001281761">
    <property type="component" value="Unassembled WGS sequence"/>
</dbReference>
<reference evidence="1 2" key="1">
    <citation type="journal article" date="2022" name="bioRxiv">
        <title>Genomics of Preaxostyla Flagellates Illuminates Evolutionary Transitions and the Path Towards Mitochondrial Loss.</title>
        <authorList>
            <person name="Novak L.V.F."/>
            <person name="Treitli S.C."/>
            <person name="Pyrih J."/>
            <person name="Halakuc P."/>
            <person name="Pipaliya S.V."/>
            <person name="Vacek V."/>
            <person name="Brzon O."/>
            <person name="Soukal P."/>
            <person name="Eme L."/>
            <person name="Dacks J.B."/>
            <person name="Karnkowska A."/>
            <person name="Elias M."/>
            <person name="Hampl V."/>
        </authorList>
    </citation>
    <scope>NUCLEOTIDE SEQUENCE [LARGE SCALE GENOMIC DNA]</scope>
    <source>
        <strain evidence="1">NAU3</strain>
        <tissue evidence="1">Gut</tissue>
    </source>
</reference>
<keyword evidence="2" id="KW-1185">Reference proteome</keyword>
<gene>
    <name evidence="1" type="ORF">BLNAU_10193</name>
</gene>
<evidence type="ECO:0000313" key="1">
    <source>
        <dbReference type="EMBL" id="KAK2954863.1"/>
    </source>
</evidence>
<dbReference type="EMBL" id="JARBJD010000073">
    <property type="protein sequence ID" value="KAK2954863.1"/>
    <property type="molecule type" value="Genomic_DNA"/>
</dbReference>
<protein>
    <submittedName>
        <fullName evidence="1">Uncharacterized protein</fullName>
    </submittedName>
</protein>
<proteinExistence type="predicted"/>